<accession>A0ABS1SS93</accession>
<keyword evidence="9" id="KW-1185">Reference proteome</keyword>
<dbReference type="Proteomes" id="UP001646141">
    <property type="component" value="Unassembled WGS sequence"/>
</dbReference>
<reference evidence="8 9" key="1">
    <citation type="submission" date="2018-09" db="EMBL/GenBank/DDBJ databases">
        <title>Comparative genomics of Leucobacter spp.</title>
        <authorList>
            <person name="Reis A.C."/>
            <person name="Kolvenbach B.A."/>
            <person name="Corvini P.F.X."/>
            <person name="Nunes O.C."/>
        </authorList>
    </citation>
    <scope>NUCLEOTIDE SEQUENCE [LARGE SCALE GENOMIC DNA]</scope>
    <source>
        <strain evidence="8 9">L-1</strain>
    </source>
</reference>
<dbReference type="RefSeq" id="WP_202382475.1">
    <property type="nucleotide sequence ID" value="NZ_BAAAMA010000001.1"/>
</dbReference>
<dbReference type="InterPro" id="IPR011020">
    <property type="entry name" value="HTTM-like"/>
</dbReference>
<dbReference type="InterPro" id="IPR052964">
    <property type="entry name" value="Sporulation_signal_mat"/>
</dbReference>
<keyword evidence="4 6" id="KW-0472">Membrane</keyword>
<evidence type="ECO:0000256" key="4">
    <source>
        <dbReference type="ARBA" id="ARBA00023136"/>
    </source>
</evidence>
<feature type="transmembrane region" description="Helical" evidence="6">
    <location>
        <begin position="200"/>
        <end position="223"/>
    </location>
</feature>
<feature type="region of interest" description="Disordered" evidence="5">
    <location>
        <begin position="339"/>
        <end position="370"/>
    </location>
</feature>
<feature type="compositionally biased region" description="Basic and acidic residues" evidence="5">
    <location>
        <begin position="348"/>
        <end position="370"/>
    </location>
</feature>
<evidence type="ECO:0000256" key="1">
    <source>
        <dbReference type="ARBA" id="ARBA00004127"/>
    </source>
</evidence>
<feature type="transmembrane region" description="Helical" evidence="6">
    <location>
        <begin position="126"/>
        <end position="145"/>
    </location>
</feature>
<gene>
    <name evidence="8" type="ORF">D3226_10460</name>
</gene>
<dbReference type="PANTHER" id="PTHR39535:SF2">
    <property type="entry name" value="HTTM DOMAIN-CONTAINING PROTEIN"/>
    <property type="match status" value="1"/>
</dbReference>
<feature type="transmembrane region" description="Helical" evidence="6">
    <location>
        <begin position="151"/>
        <end position="169"/>
    </location>
</feature>
<feature type="transmembrane region" description="Helical" evidence="6">
    <location>
        <begin position="287"/>
        <end position="309"/>
    </location>
</feature>
<dbReference type="SMART" id="SM00752">
    <property type="entry name" value="HTTM"/>
    <property type="match status" value="1"/>
</dbReference>
<sequence>MSAELSRKAVRNGSPDENLLTRTWGKLLQWLTEARHATYGLALMRIGFGSMTVVILAMYLPNFSYSFGAGSRWGEALFRNSSVNDYVWPIPQLFARDDSDAVLLIKILILGAVAVAYALGWRMRVVSPLFVVLWLGFASTNPVILNTGHYQTFRIFLLFLLLADTSYRWSLDARRRARRGTPDPQLGWGRWRLPRWVPVLANNLALILIAYQLCIIYVTSALWKLQGTTWVSGVAAYYPLQLEELTLFPWLNHLAWQFTPAVFIASWLSVYGQLLFPLLLLNRWTRILGLVLVTGMHASIGILLALPWFSLMMILGDMIFIRDRTWESVAGWVRDRWPSSNRGRRASRQVEVRENERQISQEKEGVPSLS</sequence>
<comment type="subcellular location">
    <subcellularLocation>
        <location evidence="1">Endomembrane system</location>
        <topology evidence="1">Multi-pass membrane protein</topology>
    </subcellularLocation>
</comment>
<feature type="transmembrane region" description="Helical" evidence="6">
    <location>
        <begin position="254"/>
        <end position="280"/>
    </location>
</feature>
<evidence type="ECO:0000259" key="7">
    <source>
        <dbReference type="SMART" id="SM00752"/>
    </source>
</evidence>
<keyword evidence="3 6" id="KW-1133">Transmembrane helix</keyword>
<comment type="caution">
    <text evidence="8">The sequence shown here is derived from an EMBL/GenBank/DDBJ whole genome shotgun (WGS) entry which is preliminary data.</text>
</comment>
<organism evidence="8 9">
    <name type="scientific">Leucobacter chromiireducens subsp. chromiireducens</name>
    <dbReference type="NCBI Taxonomy" id="660067"/>
    <lineage>
        <taxon>Bacteria</taxon>
        <taxon>Bacillati</taxon>
        <taxon>Actinomycetota</taxon>
        <taxon>Actinomycetes</taxon>
        <taxon>Micrococcales</taxon>
        <taxon>Microbacteriaceae</taxon>
        <taxon>Leucobacter</taxon>
    </lineage>
</organism>
<evidence type="ECO:0000256" key="2">
    <source>
        <dbReference type="ARBA" id="ARBA00022692"/>
    </source>
</evidence>
<protein>
    <submittedName>
        <fullName evidence="8">HTTM domain-containing protein</fullName>
    </submittedName>
</protein>
<evidence type="ECO:0000256" key="6">
    <source>
        <dbReference type="SAM" id="Phobius"/>
    </source>
</evidence>
<feature type="transmembrane region" description="Helical" evidence="6">
    <location>
        <begin position="101"/>
        <end position="119"/>
    </location>
</feature>
<name>A0ABS1SS93_9MICO</name>
<evidence type="ECO:0000256" key="5">
    <source>
        <dbReference type="SAM" id="MobiDB-lite"/>
    </source>
</evidence>
<dbReference type="EMBL" id="QYAD01000003">
    <property type="protein sequence ID" value="MBL3690379.1"/>
    <property type="molecule type" value="Genomic_DNA"/>
</dbReference>
<keyword evidence="2 6" id="KW-0812">Transmembrane</keyword>
<evidence type="ECO:0000256" key="3">
    <source>
        <dbReference type="ARBA" id="ARBA00022989"/>
    </source>
</evidence>
<evidence type="ECO:0000313" key="8">
    <source>
        <dbReference type="EMBL" id="MBL3690379.1"/>
    </source>
</evidence>
<feature type="domain" description="HTTM-like" evidence="7">
    <location>
        <begin position="33"/>
        <end position="325"/>
    </location>
</feature>
<proteinExistence type="predicted"/>
<dbReference type="PANTHER" id="PTHR39535">
    <property type="entry name" value="SPORULATION-DELAYING PROTEIN SDPB"/>
    <property type="match status" value="1"/>
</dbReference>
<evidence type="ECO:0000313" key="9">
    <source>
        <dbReference type="Proteomes" id="UP001646141"/>
    </source>
</evidence>
<feature type="transmembrane region" description="Helical" evidence="6">
    <location>
        <begin position="39"/>
        <end position="60"/>
    </location>
</feature>